<dbReference type="AlphaFoldDB" id="A0A165B685"/>
<dbReference type="GO" id="GO:0005737">
    <property type="term" value="C:cytoplasm"/>
    <property type="evidence" value="ECO:0007669"/>
    <property type="project" value="TreeGrafter"/>
</dbReference>
<dbReference type="FunCoup" id="A0A165B685">
    <property type="interactions" value="26"/>
</dbReference>
<dbReference type="PANTHER" id="PTHR48079">
    <property type="entry name" value="PROTEIN YEEZ"/>
    <property type="match status" value="1"/>
</dbReference>
<dbReference type="InterPro" id="IPR001509">
    <property type="entry name" value="Epimerase_deHydtase"/>
</dbReference>
<proteinExistence type="predicted"/>
<dbReference type="Pfam" id="PF01370">
    <property type="entry name" value="Epimerase"/>
    <property type="match status" value="1"/>
</dbReference>
<evidence type="ECO:0000313" key="2">
    <source>
        <dbReference type="EMBL" id="KZV79910.1"/>
    </source>
</evidence>
<dbReference type="Gene3D" id="3.40.50.720">
    <property type="entry name" value="NAD(P)-binding Rossmann-like Domain"/>
    <property type="match status" value="1"/>
</dbReference>
<accession>A0A165B685</accession>
<dbReference type="OrthoDB" id="10262413at2759"/>
<evidence type="ECO:0000313" key="3">
    <source>
        <dbReference type="Proteomes" id="UP000077266"/>
    </source>
</evidence>
<dbReference type="EMBL" id="KV426545">
    <property type="protein sequence ID" value="KZV79910.1"/>
    <property type="molecule type" value="Genomic_DNA"/>
</dbReference>
<protein>
    <submittedName>
        <fullName evidence="2">NAD(P)-binding protein</fullName>
    </submittedName>
</protein>
<dbReference type="GO" id="GO:0004029">
    <property type="term" value="F:aldehyde dehydrogenase (NAD+) activity"/>
    <property type="evidence" value="ECO:0007669"/>
    <property type="project" value="TreeGrafter"/>
</dbReference>
<dbReference type="Proteomes" id="UP000077266">
    <property type="component" value="Unassembled WGS sequence"/>
</dbReference>
<dbReference type="STRING" id="1314781.A0A165B685"/>
<gene>
    <name evidence="2" type="ORF">EXIGLDRAFT_756629</name>
</gene>
<feature type="domain" description="NAD-dependent epimerase/dehydratase" evidence="1">
    <location>
        <begin position="9"/>
        <end position="233"/>
    </location>
</feature>
<dbReference type="PANTHER" id="PTHR48079:SF6">
    <property type="entry name" value="NAD(P)-BINDING DOMAIN-CONTAINING PROTEIN-RELATED"/>
    <property type="match status" value="1"/>
</dbReference>
<evidence type="ECO:0000259" key="1">
    <source>
        <dbReference type="Pfam" id="PF01370"/>
    </source>
</evidence>
<dbReference type="InterPro" id="IPR036291">
    <property type="entry name" value="NAD(P)-bd_dom_sf"/>
</dbReference>
<sequence>MSDHDLKFLILGVSGYVGGSLLKRLLAAYPGAHVTGLLRNEGYVEALKDAGLHEVVLASIKDREKISAACSEADVVINVAHCDDTDFAAGVLEGMRVRFERTGCRPVLVHTSGALLIADGAHGYLNPETAANPFDDADDERVRNIPPGAPHRLVDNMVFAADEEGYVNGWIICPPTIYGANSGPILRDSGQTRFIVETAITAKQGVYMGDGSATWDNVHIDDLLDLYELIIANSLRTTAASADPKPSPYTKFFLVSSGKHTWGELTSIVAQALYERGIIPTAQTRGASYDESVKIHPWAMFFSDNSFSLPTRAKNLGWSPKHLQWRTDIHDDVGRILELKAAHSSL</sequence>
<dbReference type="SUPFAM" id="SSF51735">
    <property type="entry name" value="NAD(P)-binding Rossmann-fold domains"/>
    <property type="match status" value="1"/>
</dbReference>
<reference evidence="2 3" key="1">
    <citation type="journal article" date="2016" name="Mol. Biol. Evol.">
        <title>Comparative Genomics of Early-Diverging Mushroom-Forming Fungi Provides Insights into the Origins of Lignocellulose Decay Capabilities.</title>
        <authorList>
            <person name="Nagy L.G."/>
            <person name="Riley R."/>
            <person name="Tritt A."/>
            <person name="Adam C."/>
            <person name="Daum C."/>
            <person name="Floudas D."/>
            <person name="Sun H."/>
            <person name="Yadav J.S."/>
            <person name="Pangilinan J."/>
            <person name="Larsson K.H."/>
            <person name="Matsuura K."/>
            <person name="Barry K."/>
            <person name="Labutti K."/>
            <person name="Kuo R."/>
            <person name="Ohm R.A."/>
            <person name="Bhattacharya S.S."/>
            <person name="Shirouzu T."/>
            <person name="Yoshinaga Y."/>
            <person name="Martin F.M."/>
            <person name="Grigoriev I.V."/>
            <person name="Hibbett D.S."/>
        </authorList>
    </citation>
    <scope>NUCLEOTIDE SEQUENCE [LARGE SCALE GENOMIC DNA]</scope>
    <source>
        <strain evidence="2 3">HHB12029</strain>
    </source>
</reference>
<keyword evidence="3" id="KW-1185">Reference proteome</keyword>
<dbReference type="InParanoid" id="A0A165B685"/>
<name>A0A165B685_EXIGL</name>
<dbReference type="InterPro" id="IPR051783">
    <property type="entry name" value="NAD(P)-dependent_oxidoreduct"/>
</dbReference>
<organism evidence="2 3">
    <name type="scientific">Exidia glandulosa HHB12029</name>
    <dbReference type="NCBI Taxonomy" id="1314781"/>
    <lineage>
        <taxon>Eukaryota</taxon>
        <taxon>Fungi</taxon>
        <taxon>Dikarya</taxon>
        <taxon>Basidiomycota</taxon>
        <taxon>Agaricomycotina</taxon>
        <taxon>Agaricomycetes</taxon>
        <taxon>Auriculariales</taxon>
        <taxon>Exidiaceae</taxon>
        <taxon>Exidia</taxon>
    </lineage>
</organism>